<evidence type="ECO:0000256" key="1">
    <source>
        <dbReference type="SAM" id="MobiDB-lite"/>
    </source>
</evidence>
<dbReference type="EMBL" id="WKKZ01001559">
    <property type="protein sequence ID" value="MSE06949.1"/>
    <property type="molecule type" value="Genomic_DNA"/>
</dbReference>
<sequence length="77" mass="8624">NVQKVLGVAQQVTPMIQQYGPLVRSLPAMMKLYSQLSSSDDENESDETKETNEQDKKDEAEKTDETEDENKSDASSN</sequence>
<evidence type="ECO:0000313" key="2">
    <source>
        <dbReference type="EMBL" id="MSE06949.1"/>
    </source>
</evidence>
<feature type="region of interest" description="Disordered" evidence="1">
    <location>
        <begin position="34"/>
        <end position="77"/>
    </location>
</feature>
<accession>A0A6A8LYR7</accession>
<dbReference type="AlphaFoldDB" id="A0A6A8LYR7"/>
<gene>
    <name evidence="2" type="ORF">GKC34_14860</name>
</gene>
<feature type="compositionally biased region" description="Acidic residues" evidence="1">
    <location>
        <begin position="61"/>
        <end position="70"/>
    </location>
</feature>
<proteinExistence type="predicted"/>
<protein>
    <submittedName>
        <fullName evidence="2">Uncharacterized protein</fullName>
    </submittedName>
</protein>
<feature type="compositionally biased region" description="Basic and acidic residues" evidence="1">
    <location>
        <begin position="46"/>
        <end position="60"/>
    </location>
</feature>
<organism evidence="2 3">
    <name type="scientific">Ligilactobacillus salivarius</name>
    <dbReference type="NCBI Taxonomy" id="1624"/>
    <lineage>
        <taxon>Bacteria</taxon>
        <taxon>Bacillati</taxon>
        <taxon>Bacillota</taxon>
        <taxon>Bacilli</taxon>
        <taxon>Lactobacillales</taxon>
        <taxon>Lactobacillaceae</taxon>
        <taxon>Ligilactobacillus</taxon>
    </lineage>
</organism>
<dbReference type="Proteomes" id="UP000437575">
    <property type="component" value="Unassembled WGS sequence"/>
</dbReference>
<comment type="caution">
    <text evidence="2">The sequence shown here is derived from an EMBL/GenBank/DDBJ whole genome shotgun (WGS) entry which is preliminary data.</text>
</comment>
<name>A0A6A8LYR7_9LACO</name>
<feature type="non-terminal residue" evidence="2">
    <location>
        <position position="77"/>
    </location>
</feature>
<feature type="non-terminal residue" evidence="2">
    <location>
        <position position="1"/>
    </location>
</feature>
<dbReference type="InterPro" id="IPR025571">
    <property type="entry name" value="YqfQ"/>
</dbReference>
<dbReference type="Pfam" id="PF14181">
    <property type="entry name" value="YqfQ"/>
    <property type="match status" value="1"/>
</dbReference>
<evidence type="ECO:0000313" key="3">
    <source>
        <dbReference type="Proteomes" id="UP000437575"/>
    </source>
</evidence>
<reference evidence="2 3" key="1">
    <citation type="submission" date="2019-11" db="EMBL/GenBank/DDBJ databases">
        <title>Draft Genome Sequence of Plant Growth-Promoting Rhizosphere-Associated Bacteria.</title>
        <authorList>
            <person name="Vasilyev I.Y."/>
            <person name="Radchenko V."/>
            <person name="Ilnitskaya E.V."/>
        </authorList>
    </citation>
    <scope>NUCLEOTIDE SEQUENCE [LARGE SCALE GENOMIC DNA]</scope>
    <source>
        <strain evidence="2 3">VRA_1sq_f</strain>
    </source>
</reference>